<feature type="transmembrane region" description="Helical" evidence="7">
    <location>
        <begin position="86"/>
        <end position="109"/>
    </location>
</feature>
<feature type="transmembrane region" description="Helical" evidence="7">
    <location>
        <begin position="121"/>
        <end position="141"/>
    </location>
</feature>
<evidence type="ECO:0000256" key="2">
    <source>
        <dbReference type="ARBA" id="ARBA00022448"/>
    </source>
</evidence>
<dbReference type="Gene3D" id="1.10.3720.10">
    <property type="entry name" value="MetI-like"/>
    <property type="match status" value="1"/>
</dbReference>
<keyword evidence="5 7" id="KW-1133">Transmembrane helix</keyword>
<dbReference type="InterPro" id="IPR000515">
    <property type="entry name" value="MetI-like"/>
</dbReference>
<dbReference type="GO" id="GO:0055085">
    <property type="term" value="P:transmembrane transport"/>
    <property type="evidence" value="ECO:0007669"/>
    <property type="project" value="InterPro"/>
</dbReference>
<evidence type="ECO:0000256" key="3">
    <source>
        <dbReference type="ARBA" id="ARBA00022475"/>
    </source>
</evidence>
<evidence type="ECO:0000256" key="7">
    <source>
        <dbReference type="RuleBase" id="RU363032"/>
    </source>
</evidence>
<feature type="transmembrane region" description="Helical" evidence="7">
    <location>
        <begin position="275"/>
        <end position="297"/>
    </location>
</feature>
<feature type="transmembrane region" description="Helical" evidence="7">
    <location>
        <begin position="27"/>
        <end position="47"/>
    </location>
</feature>
<protein>
    <submittedName>
        <fullName evidence="9">ABC transporter permease subunit</fullName>
    </submittedName>
</protein>
<dbReference type="AlphaFoldDB" id="A0A8I2KG97"/>
<feature type="transmembrane region" description="Helical" evidence="7">
    <location>
        <begin position="169"/>
        <end position="194"/>
    </location>
</feature>
<feature type="transmembrane region" description="Helical" evidence="7">
    <location>
        <begin position="215"/>
        <end position="240"/>
    </location>
</feature>
<evidence type="ECO:0000256" key="5">
    <source>
        <dbReference type="ARBA" id="ARBA00022989"/>
    </source>
</evidence>
<dbReference type="PROSITE" id="PS50928">
    <property type="entry name" value="ABC_TM1"/>
    <property type="match status" value="1"/>
</dbReference>
<evidence type="ECO:0000256" key="6">
    <source>
        <dbReference type="ARBA" id="ARBA00023136"/>
    </source>
</evidence>
<gene>
    <name evidence="9" type="ORF">GFL91_00920</name>
</gene>
<organism evidence="9 10">
    <name type="scientific">Rhizobium leguminosarum bv. viciae</name>
    <dbReference type="NCBI Taxonomy" id="387"/>
    <lineage>
        <taxon>Bacteria</taxon>
        <taxon>Pseudomonadati</taxon>
        <taxon>Pseudomonadota</taxon>
        <taxon>Alphaproteobacteria</taxon>
        <taxon>Hyphomicrobiales</taxon>
        <taxon>Rhizobiaceae</taxon>
        <taxon>Rhizobium/Agrobacterium group</taxon>
        <taxon>Rhizobium</taxon>
    </lineage>
</organism>
<dbReference type="Proteomes" id="UP000662259">
    <property type="component" value="Unassembled WGS sequence"/>
</dbReference>
<dbReference type="InterPro" id="IPR035906">
    <property type="entry name" value="MetI-like_sf"/>
</dbReference>
<dbReference type="CDD" id="cd06261">
    <property type="entry name" value="TM_PBP2"/>
    <property type="match status" value="1"/>
</dbReference>
<keyword evidence="2 7" id="KW-0813">Transport</keyword>
<evidence type="ECO:0000313" key="9">
    <source>
        <dbReference type="EMBL" id="NKM43575.1"/>
    </source>
</evidence>
<dbReference type="SUPFAM" id="SSF161098">
    <property type="entry name" value="MetI-like"/>
    <property type="match status" value="1"/>
</dbReference>
<comment type="caution">
    <text evidence="9">The sequence shown here is derived from an EMBL/GenBank/DDBJ whole genome shotgun (WGS) entry which is preliminary data.</text>
</comment>
<dbReference type="Pfam" id="PF00528">
    <property type="entry name" value="BPD_transp_1"/>
    <property type="match status" value="1"/>
</dbReference>
<keyword evidence="6 7" id="KW-0472">Membrane</keyword>
<keyword evidence="4 7" id="KW-0812">Transmembrane</keyword>
<comment type="subcellular location">
    <subcellularLocation>
        <location evidence="1 7">Cell membrane</location>
        <topology evidence="1 7">Multi-pass membrane protein</topology>
    </subcellularLocation>
</comment>
<comment type="similarity">
    <text evidence="7">Belongs to the binding-protein-dependent transport system permease family.</text>
</comment>
<evidence type="ECO:0000256" key="4">
    <source>
        <dbReference type="ARBA" id="ARBA00022692"/>
    </source>
</evidence>
<evidence type="ECO:0000313" key="10">
    <source>
        <dbReference type="Proteomes" id="UP000662259"/>
    </source>
</evidence>
<name>A0A8I2KG97_RHILV</name>
<keyword evidence="3" id="KW-1003">Cell membrane</keyword>
<dbReference type="PANTHER" id="PTHR43005:SF1">
    <property type="entry name" value="SPERMIDINE_PUTRESCINE TRANSPORT SYSTEM PERMEASE PROTEIN"/>
    <property type="match status" value="1"/>
</dbReference>
<dbReference type="EMBL" id="WIEZ01000001">
    <property type="protein sequence ID" value="NKM43575.1"/>
    <property type="molecule type" value="Genomic_DNA"/>
</dbReference>
<sequence>MLEKSPTQGRAWRDFARQFASPDLRTSILLLLPSMILIAFVIAYPMVQGFWYSFTNGSLLKAGKFVGFSNYVKLLSEPSFWHALRFSLIFAVANIIGCYSLGLGLALILQREFPGRGLFRVLFLLPWIVPSLVAVVSWRWLMNDEHALFNQVVTFFGGDPVYFLSNSNWAVVMVILIKIWRSFPFMLLSLLAALQTIDRTLYEAAEIDGATSWQSFWHVTLPAIKGISVVLCLLMTIWTVNDFDTPWLLNQGGPANATENLVVLAYRYTFARNDVGMGATVSFVTLGILLMIFVAVLRLQKERR</sequence>
<dbReference type="RefSeq" id="WP_168274546.1">
    <property type="nucleotide sequence ID" value="NZ_JACBGP010000005.1"/>
</dbReference>
<accession>A0A8I2KG97</accession>
<reference evidence="9" key="1">
    <citation type="submission" date="2019-10" db="EMBL/GenBank/DDBJ databases">
        <title>Rhizobium leguminosarum symbiovar viciae collection.</title>
        <authorList>
            <person name="Boivin S."/>
            <person name="Lepetit M."/>
        </authorList>
    </citation>
    <scope>NUCLEOTIDE SEQUENCE</scope>
    <source>
        <strain evidence="9">L143</strain>
    </source>
</reference>
<evidence type="ECO:0000256" key="1">
    <source>
        <dbReference type="ARBA" id="ARBA00004651"/>
    </source>
</evidence>
<dbReference type="PANTHER" id="PTHR43005">
    <property type="entry name" value="BLR7065 PROTEIN"/>
    <property type="match status" value="1"/>
</dbReference>
<feature type="domain" description="ABC transmembrane type-1" evidence="8">
    <location>
        <begin position="84"/>
        <end position="298"/>
    </location>
</feature>
<dbReference type="GO" id="GO:0005886">
    <property type="term" value="C:plasma membrane"/>
    <property type="evidence" value="ECO:0007669"/>
    <property type="project" value="UniProtKB-SubCell"/>
</dbReference>
<evidence type="ECO:0000259" key="8">
    <source>
        <dbReference type="PROSITE" id="PS50928"/>
    </source>
</evidence>
<proteinExistence type="inferred from homology"/>